<evidence type="ECO:0000313" key="12">
    <source>
        <dbReference type="Proteomes" id="UP000230605"/>
    </source>
</evidence>
<keyword evidence="5 7" id="KW-0804">Transcription</keyword>
<evidence type="ECO:0000256" key="3">
    <source>
        <dbReference type="ARBA" id="ARBA00023015"/>
    </source>
</evidence>
<dbReference type="GO" id="GO:0016592">
    <property type="term" value="C:mediator complex"/>
    <property type="evidence" value="ECO:0007669"/>
    <property type="project" value="InterPro"/>
</dbReference>
<evidence type="ECO:0000313" key="11">
    <source>
        <dbReference type="EMBL" id="WPB03838.1"/>
    </source>
</evidence>
<proteinExistence type="inferred from homology"/>
<organism evidence="10 12">
    <name type="scientific">Cercospora beticola</name>
    <name type="common">Sugarbeet leaf spot fungus</name>
    <dbReference type="NCBI Taxonomy" id="122368"/>
    <lineage>
        <taxon>Eukaryota</taxon>
        <taxon>Fungi</taxon>
        <taxon>Dikarya</taxon>
        <taxon>Ascomycota</taxon>
        <taxon>Pezizomycotina</taxon>
        <taxon>Dothideomycetes</taxon>
        <taxon>Dothideomycetidae</taxon>
        <taxon>Mycosphaerellales</taxon>
        <taxon>Mycosphaerellaceae</taxon>
        <taxon>Cercospora</taxon>
    </lineage>
</organism>
<dbReference type="AlphaFoldDB" id="A0A2G5H7Y8"/>
<feature type="compositionally biased region" description="Polar residues" evidence="8">
    <location>
        <begin position="561"/>
        <end position="584"/>
    </location>
</feature>
<evidence type="ECO:0000256" key="2">
    <source>
        <dbReference type="ARBA" id="ARBA00006210"/>
    </source>
</evidence>
<feature type="region of interest" description="Disordered" evidence="8">
    <location>
        <begin position="561"/>
        <end position="586"/>
    </location>
</feature>
<dbReference type="InterPro" id="IPR019680">
    <property type="entry name" value="Mediator_Med1"/>
</dbReference>
<keyword evidence="13" id="KW-1185">Reference proteome</keyword>
<gene>
    <name evidence="10" type="ORF">CB0940_07870</name>
    <name evidence="11" type="ORF">RHO25_008482</name>
</gene>
<feature type="compositionally biased region" description="Low complexity" evidence="8">
    <location>
        <begin position="31"/>
        <end position="43"/>
    </location>
</feature>
<dbReference type="OrthoDB" id="5310959at2759"/>
<dbReference type="PANTHER" id="PTHR35041:SF4">
    <property type="entry name" value="MEDIATOR OF RNA POLYMERASE II TRANSCRIPTION SUBUNIT 1"/>
    <property type="match status" value="1"/>
</dbReference>
<evidence type="ECO:0000256" key="8">
    <source>
        <dbReference type="SAM" id="MobiDB-lite"/>
    </source>
</evidence>
<feature type="compositionally biased region" description="Polar residues" evidence="8">
    <location>
        <begin position="1"/>
        <end position="30"/>
    </location>
</feature>
<evidence type="ECO:0000259" key="9">
    <source>
        <dbReference type="Pfam" id="PF10744"/>
    </source>
</evidence>
<dbReference type="PANTHER" id="PTHR35041">
    <property type="entry name" value="MEDIATOR OF RNA POLYMERASE II TRANSCRIPTION SUBUNIT 1"/>
    <property type="match status" value="1"/>
</dbReference>
<evidence type="ECO:0000256" key="5">
    <source>
        <dbReference type="ARBA" id="ARBA00023163"/>
    </source>
</evidence>
<reference evidence="11 13" key="2">
    <citation type="submission" date="2023-09" db="EMBL/GenBank/DDBJ databases">
        <title>Complete-Gapless Cercospora beticola genome.</title>
        <authorList>
            <person name="Wyatt N.A."/>
            <person name="Spanner R.E."/>
            <person name="Bolton M.D."/>
        </authorList>
    </citation>
    <scope>NUCLEOTIDE SEQUENCE [LARGE SCALE GENOMIC DNA]</scope>
    <source>
        <strain evidence="11">Cb09-40</strain>
    </source>
</reference>
<dbReference type="Proteomes" id="UP001302367">
    <property type="component" value="Chromosome 5"/>
</dbReference>
<dbReference type="GO" id="GO:0003712">
    <property type="term" value="F:transcription coregulator activity"/>
    <property type="evidence" value="ECO:0007669"/>
    <property type="project" value="InterPro"/>
</dbReference>
<comment type="function">
    <text evidence="7">Component of the Mediator complex, a coactivator involved in the regulated transcription of nearly all RNA polymerase II-dependent genes. Mediator functions as a bridge to convey information from gene-specific regulatory proteins to the basal RNA polymerase II transcription machinery. Mediator is recruited to promoters by direct interactions with regulatory proteins and serves as a scaffold for the assembly of a functional preinitiation complex with RNA polymerase II and the general transcription factors.</text>
</comment>
<evidence type="ECO:0000256" key="1">
    <source>
        <dbReference type="ARBA" id="ARBA00004123"/>
    </source>
</evidence>
<evidence type="ECO:0000256" key="4">
    <source>
        <dbReference type="ARBA" id="ARBA00023159"/>
    </source>
</evidence>
<evidence type="ECO:0000313" key="10">
    <source>
        <dbReference type="EMBL" id="PIA88649.1"/>
    </source>
</evidence>
<dbReference type="Pfam" id="PF10744">
    <property type="entry name" value="Med1"/>
    <property type="match status" value="1"/>
</dbReference>
<dbReference type="Proteomes" id="UP000230605">
    <property type="component" value="Chromosome 5"/>
</dbReference>
<evidence type="ECO:0000256" key="7">
    <source>
        <dbReference type="RuleBase" id="RU364059"/>
    </source>
</evidence>
<protein>
    <recommendedName>
        <fullName evidence="7">Mediator of RNA polymerase II transcription subunit 1</fullName>
    </recommendedName>
    <alternativeName>
        <fullName evidence="7">Mediator complex subunit 1</fullName>
    </alternativeName>
</protein>
<evidence type="ECO:0000256" key="6">
    <source>
        <dbReference type="ARBA" id="ARBA00023242"/>
    </source>
</evidence>
<name>A0A2G5H7Y8_CERBT</name>
<dbReference type="GO" id="GO:0045944">
    <property type="term" value="P:positive regulation of transcription by RNA polymerase II"/>
    <property type="evidence" value="ECO:0007669"/>
    <property type="project" value="UniProtKB-ARBA"/>
</dbReference>
<keyword evidence="4 7" id="KW-0010">Activator</keyword>
<comment type="similarity">
    <text evidence="2 7">Belongs to the Mediator complex subunit 1 family.</text>
</comment>
<feature type="domain" description="Mediator complex subunit Med1" evidence="9">
    <location>
        <begin position="150"/>
        <end position="554"/>
    </location>
</feature>
<sequence length="710" mass="76142">MSTPNTTAPVTQPSSASKKATGHISTPHNTASPAPRSVPSPAATRKDHAAKTPVNHPTVGSSHGSKTLAATPMVGSLSQTGSGSSPGQHFGTPGTLHGLGVDLGTGTPNLNVPTPMLAAAGMVPSMSEIMGVGAGRKRNEEEERRAKMKKILQKIGGPKGRVCKSGIERVARRCGLTAVGDETEISLAGVGEKMMLVVNLQGDVVEGVVPQIFVCEAEKKEEEQYMGIAASKVLLQNLKVPSGIALQSSLDQFATNLNRLAKMDRMSKGQVDCFEAINGVYSSLKKLYDLEKDAVKALKQLKSEDADEKAAREVLCKKSGKPFMHDNGKIGLSLAYWKPSPCRRKSTTTMGGASQDEPEDDFESDIWSLRIEAQPYAAGMYPSLRVSDAWLPETFDAARQDQPIPWQDPPNTFISTSSTDTGDAMAIDGERLPDLRFVAKLDPPVVLPLQIAATILATLGDQYSHSTSFPIYHLNVLGIKSQDLSIKVVSEQNVLVPGPEGEDTNASHEYVLDIPKGDLAYVLEEVPFSHPRQLVELLPTLRQWASTGNLLRTALANSQPGEAQAATANGVNGSHAGNGTQSNGTHERKLNELLGNVDLEGASKTRVDMSFSSGSQLPISTPNFSLAISDPTGDDLSHVVFHIMPDADVVVEHFDGIDVQVAEPVKDSSEGQQPEQNQTEMLKKKKLAKALEISNDLGIWIEWMRKQGHP</sequence>
<comment type="subcellular location">
    <subcellularLocation>
        <location evidence="1 7">Nucleus</location>
    </subcellularLocation>
</comment>
<evidence type="ECO:0000313" key="13">
    <source>
        <dbReference type="Proteomes" id="UP001302367"/>
    </source>
</evidence>
<dbReference type="EMBL" id="CP134188">
    <property type="protein sequence ID" value="WPB03838.1"/>
    <property type="molecule type" value="Genomic_DNA"/>
</dbReference>
<accession>A0A2G5H7Y8</accession>
<keyword evidence="3 7" id="KW-0805">Transcription regulation</keyword>
<dbReference type="EMBL" id="LKMD01000108">
    <property type="protein sequence ID" value="PIA88649.1"/>
    <property type="molecule type" value="Genomic_DNA"/>
</dbReference>
<keyword evidence="6 7" id="KW-0539">Nucleus</keyword>
<reference evidence="10 12" key="1">
    <citation type="submission" date="2015-10" db="EMBL/GenBank/DDBJ databases">
        <title>The cercosporin biosynthetic gene cluster was horizontally transferred to several fungal lineages and shown to be expanded in Cercospora beticola based on microsynteny with recipient genomes.</title>
        <authorList>
            <person name="De Jonge R."/>
            <person name="Ebert M.K."/>
            <person name="Suttle J.C."/>
            <person name="Jurick Ii W.M."/>
            <person name="Secor G.A."/>
            <person name="Thomma B.P."/>
            <person name="Van De Peer Y."/>
            <person name="Bolton M.D."/>
        </authorList>
    </citation>
    <scope>NUCLEOTIDE SEQUENCE [LARGE SCALE GENOMIC DNA]</scope>
    <source>
        <strain evidence="10 12">09-40</strain>
    </source>
</reference>
<feature type="region of interest" description="Disordered" evidence="8">
    <location>
        <begin position="1"/>
        <end position="68"/>
    </location>
</feature>